<dbReference type="SUPFAM" id="SSF54427">
    <property type="entry name" value="NTF2-like"/>
    <property type="match status" value="1"/>
</dbReference>
<sequence>MSNRTPEQERNEQVVRQLYYFAEASSKDTAKFMSLFAEGGSFYDISAGKKYYGADIGRTVDIYASAFPDMHRELGNFYFYDNAVIVELSLNGTHNGELALPIGTIPPTGKNIHAPCCDVFRLTDGKVTSFDCYLVASVLLEQLGVLGNLGAVLKH</sequence>
<keyword evidence="2" id="KW-0413">Isomerase</keyword>
<dbReference type="InterPro" id="IPR032710">
    <property type="entry name" value="NTF2-like_dom_sf"/>
</dbReference>
<accession>A0A1N6I9E3</accession>
<dbReference type="EMBL" id="FSRU01000001">
    <property type="protein sequence ID" value="SIO28637.1"/>
    <property type="molecule type" value="Genomic_DNA"/>
</dbReference>
<dbReference type="AlphaFoldDB" id="A0A1N6I9E3"/>
<evidence type="ECO:0000313" key="3">
    <source>
        <dbReference type="Proteomes" id="UP000185151"/>
    </source>
</evidence>
<evidence type="ECO:0000313" key="2">
    <source>
        <dbReference type="EMBL" id="SIO28637.1"/>
    </source>
</evidence>
<feature type="domain" description="SnoaL-like" evidence="1">
    <location>
        <begin position="20"/>
        <end position="129"/>
    </location>
</feature>
<keyword evidence="3" id="KW-1185">Reference proteome</keyword>
<gene>
    <name evidence="2" type="ORF">SAMN05444165_1955</name>
</gene>
<protein>
    <submittedName>
        <fullName evidence="2">Ketosteroid isomerase-related protein</fullName>
    </submittedName>
</protein>
<dbReference type="Pfam" id="PF12680">
    <property type="entry name" value="SnoaL_2"/>
    <property type="match status" value="1"/>
</dbReference>
<dbReference type="Gene3D" id="3.10.450.50">
    <property type="match status" value="1"/>
</dbReference>
<dbReference type="InterPro" id="IPR037401">
    <property type="entry name" value="SnoaL-like"/>
</dbReference>
<dbReference type="RefSeq" id="WP_074295463.1">
    <property type="nucleotide sequence ID" value="NZ_FSRU01000001.1"/>
</dbReference>
<reference evidence="2 3" key="1">
    <citation type="submission" date="2016-11" db="EMBL/GenBank/DDBJ databases">
        <authorList>
            <person name="Jaros S."/>
            <person name="Januszkiewicz K."/>
            <person name="Wedrychowicz H."/>
        </authorList>
    </citation>
    <scope>NUCLEOTIDE SEQUENCE [LARGE SCALE GENOMIC DNA]</scope>
    <source>
        <strain evidence="2 3">GAS95</strain>
    </source>
</reference>
<dbReference type="Proteomes" id="UP000185151">
    <property type="component" value="Unassembled WGS sequence"/>
</dbReference>
<proteinExistence type="predicted"/>
<dbReference type="OrthoDB" id="4539871at2"/>
<evidence type="ECO:0000259" key="1">
    <source>
        <dbReference type="Pfam" id="PF12680"/>
    </source>
</evidence>
<organism evidence="2 3">
    <name type="scientific">Paraburkholderia phenazinium</name>
    <dbReference type="NCBI Taxonomy" id="60549"/>
    <lineage>
        <taxon>Bacteria</taxon>
        <taxon>Pseudomonadati</taxon>
        <taxon>Pseudomonadota</taxon>
        <taxon>Betaproteobacteria</taxon>
        <taxon>Burkholderiales</taxon>
        <taxon>Burkholderiaceae</taxon>
        <taxon>Paraburkholderia</taxon>
    </lineage>
</organism>
<dbReference type="GO" id="GO:0016853">
    <property type="term" value="F:isomerase activity"/>
    <property type="evidence" value="ECO:0007669"/>
    <property type="project" value="UniProtKB-KW"/>
</dbReference>
<name>A0A1N6I9E3_9BURK</name>